<dbReference type="EMBL" id="CM023470">
    <property type="protein sequence ID" value="KAH7980044.1"/>
    <property type="molecule type" value="Genomic_DNA"/>
</dbReference>
<name>A0ACB8DZS0_DERSI</name>
<reference evidence="1" key="1">
    <citation type="submission" date="2020-05" db="EMBL/GenBank/DDBJ databases">
        <title>Large-scale comparative analyses of tick genomes elucidate their genetic diversity and vector capacities.</title>
        <authorList>
            <person name="Jia N."/>
            <person name="Wang J."/>
            <person name="Shi W."/>
            <person name="Du L."/>
            <person name="Sun Y."/>
            <person name="Zhan W."/>
            <person name="Jiang J."/>
            <person name="Wang Q."/>
            <person name="Zhang B."/>
            <person name="Ji P."/>
            <person name="Sakyi L.B."/>
            <person name="Cui X."/>
            <person name="Yuan T."/>
            <person name="Jiang B."/>
            <person name="Yang W."/>
            <person name="Lam T.T.-Y."/>
            <person name="Chang Q."/>
            <person name="Ding S."/>
            <person name="Wang X."/>
            <person name="Zhu J."/>
            <person name="Ruan X."/>
            <person name="Zhao L."/>
            <person name="Wei J."/>
            <person name="Que T."/>
            <person name="Du C."/>
            <person name="Cheng J."/>
            <person name="Dai P."/>
            <person name="Han X."/>
            <person name="Huang E."/>
            <person name="Gao Y."/>
            <person name="Liu J."/>
            <person name="Shao H."/>
            <person name="Ye R."/>
            <person name="Li L."/>
            <person name="Wei W."/>
            <person name="Wang X."/>
            <person name="Wang C."/>
            <person name="Yang T."/>
            <person name="Huo Q."/>
            <person name="Li W."/>
            <person name="Guo W."/>
            <person name="Chen H."/>
            <person name="Zhou L."/>
            <person name="Ni X."/>
            <person name="Tian J."/>
            <person name="Zhou Y."/>
            <person name="Sheng Y."/>
            <person name="Liu T."/>
            <person name="Pan Y."/>
            <person name="Xia L."/>
            <person name="Li J."/>
            <person name="Zhao F."/>
            <person name="Cao W."/>
        </authorList>
    </citation>
    <scope>NUCLEOTIDE SEQUENCE</scope>
    <source>
        <strain evidence="1">Dsil-2018</strain>
    </source>
</reference>
<evidence type="ECO:0000313" key="1">
    <source>
        <dbReference type="EMBL" id="KAH7980044.1"/>
    </source>
</evidence>
<sequence length="364" mass="39633">MERNDCGFLLTSTESVGLGMDMLPAEEGQSFCNLWGWIVRIFYACYLASRVAYYLLFVKDDVGGRLDELRKYTGPIILDAVFLLALFVNYKLGVHSGSVRAVLREFPGGLAGNPRAAFARRITQATALLWLVAISLSVFAHATATLPEEWLERAFVVTSFYVDNLLAFGTLCFTAAMLGHVSHYLGFELLKYEKTLVQLFHRPPAPHLHRLVLGDFYALRQLMRNVAAAFDGVALVWFLAAALYLLHTASQWPLAPDSAGTLAASALRGAVLWAILLFASDRASALRRKTDEIRRFLKAVAGSLANSNPDASSVFSHFQADCFSKPMGMSVACGLPLTKAFFCGSVLLALGASSAAGAALYVLT</sequence>
<protein>
    <submittedName>
        <fullName evidence="1">Uncharacterized protein</fullName>
    </submittedName>
</protein>
<evidence type="ECO:0000313" key="2">
    <source>
        <dbReference type="Proteomes" id="UP000821865"/>
    </source>
</evidence>
<keyword evidence="2" id="KW-1185">Reference proteome</keyword>
<organism evidence="1 2">
    <name type="scientific">Dermacentor silvarum</name>
    <name type="common">Tick</name>
    <dbReference type="NCBI Taxonomy" id="543639"/>
    <lineage>
        <taxon>Eukaryota</taxon>
        <taxon>Metazoa</taxon>
        <taxon>Ecdysozoa</taxon>
        <taxon>Arthropoda</taxon>
        <taxon>Chelicerata</taxon>
        <taxon>Arachnida</taxon>
        <taxon>Acari</taxon>
        <taxon>Parasitiformes</taxon>
        <taxon>Ixodida</taxon>
        <taxon>Ixodoidea</taxon>
        <taxon>Ixodidae</taxon>
        <taxon>Rhipicephalinae</taxon>
        <taxon>Dermacentor</taxon>
    </lineage>
</organism>
<comment type="caution">
    <text evidence="1">The sequence shown here is derived from an EMBL/GenBank/DDBJ whole genome shotgun (WGS) entry which is preliminary data.</text>
</comment>
<gene>
    <name evidence="1" type="ORF">HPB49_012909</name>
</gene>
<dbReference type="Proteomes" id="UP000821865">
    <property type="component" value="Chromosome 1"/>
</dbReference>
<accession>A0ACB8DZS0</accession>
<proteinExistence type="predicted"/>